<gene>
    <name evidence="2" type="ORF">niasHT_028667</name>
</gene>
<sequence length="103" mass="11446">MGEIMANGSITAIYAVFDDFQTTMTSDINQIYARSPNSRPTGISHVIKIIGWGEEKKGNEMVKYWLIVNSRGIGWGMNGLFKMRRGVNELGIESNICFGTPNV</sequence>
<organism evidence="2 3">
    <name type="scientific">Heterodera trifolii</name>
    <dbReference type="NCBI Taxonomy" id="157864"/>
    <lineage>
        <taxon>Eukaryota</taxon>
        <taxon>Metazoa</taxon>
        <taxon>Ecdysozoa</taxon>
        <taxon>Nematoda</taxon>
        <taxon>Chromadorea</taxon>
        <taxon>Rhabditida</taxon>
        <taxon>Tylenchina</taxon>
        <taxon>Tylenchomorpha</taxon>
        <taxon>Tylenchoidea</taxon>
        <taxon>Heteroderidae</taxon>
        <taxon>Heteroderinae</taxon>
        <taxon>Heterodera</taxon>
    </lineage>
</organism>
<dbReference type="EMBL" id="JBICBT010000864">
    <property type="protein sequence ID" value="KAL3096431.1"/>
    <property type="molecule type" value="Genomic_DNA"/>
</dbReference>
<evidence type="ECO:0000313" key="2">
    <source>
        <dbReference type="EMBL" id="KAL3096431.1"/>
    </source>
</evidence>
<dbReference type="AlphaFoldDB" id="A0ABD2K0N0"/>
<dbReference type="SUPFAM" id="SSF54001">
    <property type="entry name" value="Cysteine proteinases"/>
    <property type="match status" value="1"/>
</dbReference>
<dbReference type="Gene3D" id="3.90.70.10">
    <property type="entry name" value="Cysteine proteinases"/>
    <property type="match status" value="1"/>
</dbReference>
<keyword evidence="3" id="KW-1185">Reference proteome</keyword>
<evidence type="ECO:0000313" key="3">
    <source>
        <dbReference type="Proteomes" id="UP001620626"/>
    </source>
</evidence>
<proteinExistence type="predicted"/>
<dbReference type="Proteomes" id="UP001620626">
    <property type="component" value="Unassembled WGS sequence"/>
</dbReference>
<evidence type="ECO:0000259" key="1">
    <source>
        <dbReference type="Pfam" id="PF00112"/>
    </source>
</evidence>
<dbReference type="Pfam" id="PF00112">
    <property type="entry name" value="Peptidase_C1"/>
    <property type="match status" value="1"/>
</dbReference>
<comment type="caution">
    <text evidence="2">The sequence shown here is derived from an EMBL/GenBank/DDBJ whole genome shotgun (WGS) entry which is preliminary data.</text>
</comment>
<reference evidence="2 3" key="1">
    <citation type="submission" date="2024-10" db="EMBL/GenBank/DDBJ databases">
        <authorList>
            <person name="Kim D."/>
        </authorList>
    </citation>
    <scope>NUCLEOTIDE SEQUENCE [LARGE SCALE GENOMIC DNA]</scope>
    <source>
        <strain evidence="2">BH-2024</strain>
    </source>
</reference>
<accession>A0ABD2K0N0</accession>
<feature type="domain" description="Peptidase C1A papain C-terminal" evidence="1">
    <location>
        <begin position="3"/>
        <end position="98"/>
    </location>
</feature>
<dbReference type="InterPro" id="IPR000668">
    <property type="entry name" value="Peptidase_C1A_C"/>
</dbReference>
<dbReference type="InterPro" id="IPR038765">
    <property type="entry name" value="Papain-like_cys_pep_sf"/>
</dbReference>
<name>A0ABD2K0N0_9BILA</name>
<protein>
    <recommendedName>
        <fullName evidence="1">Peptidase C1A papain C-terminal domain-containing protein</fullName>
    </recommendedName>
</protein>